<evidence type="ECO:0000313" key="3">
    <source>
        <dbReference type="Proteomes" id="UP001302126"/>
    </source>
</evidence>
<reference evidence="2" key="2">
    <citation type="submission" date="2023-05" db="EMBL/GenBank/DDBJ databases">
        <authorList>
            <consortium name="Lawrence Berkeley National Laboratory"/>
            <person name="Steindorff A."/>
            <person name="Hensen N."/>
            <person name="Bonometti L."/>
            <person name="Westerberg I."/>
            <person name="Brannstrom I.O."/>
            <person name="Guillou S."/>
            <person name="Cros-Aarteil S."/>
            <person name="Calhoun S."/>
            <person name="Haridas S."/>
            <person name="Kuo A."/>
            <person name="Mondo S."/>
            <person name="Pangilinan J."/>
            <person name="Riley R."/>
            <person name="Labutti K."/>
            <person name="Andreopoulos B."/>
            <person name="Lipzen A."/>
            <person name="Chen C."/>
            <person name="Yanf M."/>
            <person name="Daum C."/>
            <person name="Ng V."/>
            <person name="Clum A."/>
            <person name="Ohm R."/>
            <person name="Martin F."/>
            <person name="Silar P."/>
            <person name="Natvig D."/>
            <person name="Lalanne C."/>
            <person name="Gautier V."/>
            <person name="Ament-Velasquez S.L."/>
            <person name="Kruys A."/>
            <person name="Hutchinson M.I."/>
            <person name="Powell A.J."/>
            <person name="Barry K."/>
            <person name="Miller A.N."/>
            <person name="Grigoriev I.V."/>
            <person name="Debuchy R."/>
            <person name="Gladieux P."/>
            <person name="Thoren M.H."/>
            <person name="Johannesson H."/>
        </authorList>
    </citation>
    <scope>NUCLEOTIDE SEQUENCE</scope>
    <source>
        <strain evidence="2">PSN309</strain>
    </source>
</reference>
<feature type="transmembrane region" description="Helical" evidence="1">
    <location>
        <begin position="103"/>
        <end position="125"/>
    </location>
</feature>
<dbReference type="EMBL" id="MU864671">
    <property type="protein sequence ID" value="KAK4182368.1"/>
    <property type="molecule type" value="Genomic_DNA"/>
</dbReference>
<name>A0AAN6WIQ8_9PEZI</name>
<keyword evidence="1" id="KW-1133">Transmembrane helix</keyword>
<keyword evidence="3" id="KW-1185">Reference proteome</keyword>
<accession>A0AAN6WIQ8</accession>
<protein>
    <submittedName>
        <fullName evidence="2">Uncharacterized protein</fullName>
    </submittedName>
</protein>
<reference evidence="2" key="1">
    <citation type="journal article" date="2023" name="Mol. Phylogenet. Evol.">
        <title>Genome-scale phylogeny and comparative genomics of the fungal order Sordariales.</title>
        <authorList>
            <person name="Hensen N."/>
            <person name="Bonometti L."/>
            <person name="Westerberg I."/>
            <person name="Brannstrom I.O."/>
            <person name="Guillou S."/>
            <person name="Cros-Aarteil S."/>
            <person name="Calhoun S."/>
            <person name="Haridas S."/>
            <person name="Kuo A."/>
            <person name="Mondo S."/>
            <person name="Pangilinan J."/>
            <person name="Riley R."/>
            <person name="LaButti K."/>
            <person name="Andreopoulos B."/>
            <person name="Lipzen A."/>
            <person name="Chen C."/>
            <person name="Yan M."/>
            <person name="Daum C."/>
            <person name="Ng V."/>
            <person name="Clum A."/>
            <person name="Steindorff A."/>
            <person name="Ohm R.A."/>
            <person name="Martin F."/>
            <person name="Silar P."/>
            <person name="Natvig D.O."/>
            <person name="Lalanne C."/>
            <person name="Gautier V."/>
            <person name="Ament-Velasquez S.L."/>
            <person name="Kruys A."/>
            <person name="Hutchinson M.I."/>
            <person name="Powell A.J."/>
            <person name="Barry K."/>
            <person name="Miller A.N."/>
            <person name="Grigoriev I.V."/>
            <person name="Debuchy R."/>
            <person name="Gladieux P."/>
            <person name="Hiltunen Thoren M."/>
            <person name="Johannesson H."/>
        </authorList>
    </citation>
    <scope>NUCLEOTIDE SEQUENCE</scope>
    <source>
        <strain evidence="2">PSN309</strain>
    </source>
</reference>
<dbReference type="Proteomes" id="UP001302126">
    <property type="component" value="Unassembled WGS sequence"/>
</dbReference>
<evidence type="ECO:0000256" key="1">
    <source>
        <dbReference type="SAM" id="Phobius"/>
    </source>
</evidence>
<proteinExistence type="predicted"/>
<feature type="transmembrane region" description="Helical" evidence="1">
    <location>
        <begin position="131"/>
        <end position="150"/>
    </location>
</feature>
<organism evidence="2 3">
    <name type="scientific">Podospora australis</name>
    <dbReference type="NCBI Taxonomy" id="1536484"/>
    <lineage>
        <taxon>Eukaryota</taxon>
        <taxon>Fungi</taxon>
        <taxon>Dikarya</taxon>
        <taxon>Ascomycota</taxon>
        <taxon>Pezizomycotina</taxon>
        <taxon>Sordariomycetes</taxon>
        <taxon>Sordariomycetidae</taxon>
        <taxon>Sordariales</taxon>
        <taxon>Podosporaceae</taxon>
        <taxon>Podospora</taxon>
    </lineage>
</organism>
<keyword evidence="1" id="KW-0472">Membrane</keyword>
<dbReference type="AlphaFoldDB" id="A0AAN6WIQ8"/>
<evidence type="ECO:0000313" key="2">
    <source>
        <dbReference type="EMBL" id="KAK4182368.1"/>
    </source>
</evidence>
<gene>
    <name evidence="2" type="ORF">QBC35DRAFT_510099</name>
</gene>
<keyword evidence="1" id="KW-0812">Transmembrane</keyword>
<feature type="transmembrane region" description="Helical" evidence="1">
    <location>
        <begin position="59"/>
        <end position="82"/>
    </location>
</feature>
<sequence length="565" mass="62917">MSQITDRRVGCALLLLYHTPPAVGRAMDAHYYYPHKRETEQRSGAGPQLNIADPNGQIALLWTSIAIAVFTSLIQGLITTVVTISEESNLWTFRFRIARYEHIWWTAVSSLLTVSFALIVLSFLAGNSQDSLGVLALSTATTIGIVRYAIPAWRNRFYIENRWLAWTGPSRTAIRREFRDLCGDKAQWERLSRAYPERKVVAAPSDSWGLTLVPPPGLWEDPTAILGKFMDAPLDNFLAPGGDYPCVFDDGSMNNGGGSVSLLWGEAIGFRRRVSRAIAAMPKNLLSSRPTTINEYNGEGLCLALGILGRNKGLRPYLLVYDSSDKWKKERGIVRHDDKTSVSGALENGSSWAPRANKVMRSHYGHAIQDQYGGLPEAYRDAALELALILLDIGRKLLKIWLRQEMEQQDLNVNLWMSARRGMSSSKEVGGVSHPKAEDKQLDALYRASYASMIISINYLVLPKGGAAPVRPDLTCFALLYLAESAVQLDSSTGKWVQGPGAGKPAWWDHGWVKARLQSEQQSLKEGWQNPAAWLLGLKEFPIELDHRNHPDWPRVVYEATAKTG</sequence>
<comment type="caution">
    <text evidence="2">The sequence shown here is derived from an EMBL/GenBank/DDBJ whole genome shotgun (WGS) entry which is preliminary data.</text>
</comment>